<reference evidence="2 3" key="1">
    <citation type="submission" date="2024-02" db="EMBL/GenBank/DDBJ databases">
        <title>High-quality chromosome-scale genome assembly of Pensacola bahiagrass (Paspalum notatum Flugge var. saurae).</title>
        <authorList>
            <person name="Vega J.M."/>
            <person name="Podio M."/>
            <person name="Orjuela J."/>
            <person name="Siena L.A."/>
            <person name="Pessino S.C."/>
            <person name="Combes M.C."/>
            <person name="Mariac C."/>
            <person name="Albertini E."/>
            <person name="Pupilli F."/>
            <person name="Ortiz J.P.A."/>
            <person name="Leblanc O."/>
        </authorList>
    </citation>
    <scope>NUCLEOTIDE SEQUENCE [LARGE SCALE GENOMIC DNA]</scope>
    <source>
        <strain evidence="2">R1</strain>
        <tissue evidence="2">Leaf</tissue>
    </source>
</reference>
<keyword evidence="3" id="KW-1185">Reference proteome</keyword>
<name>A0AAQ3U4J5_PASNO</name>
<dbReference type="PANTHER" id="PTHR47127">
    <property type="entry name" value="10A19I.15"/>
    <property type="match status" value="1"/>
</dbReference>
<feature type="domain" description="Myb/SANT-like" evidence="1">
    <location>
        <begin position="8"/>
        <end position="58"/>
    </location>
</feature>
<dbReference type="Proteomes" id="UP001341281">
    <property type="component" value="Chromosome 07"/>
</dbReference>
<dbReference type="AlphaFoldDB" id="A0AAQ3U4J5"/>
<protein>
    <recommendedName>
        <fullName evidence="1">Myb/SANT-like domain-containing protein</fullName>
    </recommendedName>
</protein>
<gene>
    <name evidence="2" type="ORF">U9M48_032195</name>
</gene>
<accession>A0AAQ3U4J5</accession>
<evidence type="ECO:0000259" key="1">
    <source>
        <dbReference type="Pfam" id="PF12776"/>
    </source>
</evidence>
<evidence type="ECO:0000313" key="3">
    <source>
        <dbReference type="Proteomes" id="UP001341281"/>
    </source>
</evidence>
<dbReference type="EMBL" id="CP144751">
    <property type="protein sequence ID" value="WVZ85248.1"/>
    <property type="molecule type" value="Genomic_DNA"/>
</dbReference>
<dbReference type="InterPro" id="IPR024752">
    <property type="entry name" value="Myb/SANT-like_dom"/>
</dbReference>
<organism evidence="2 3">
    <name type="scientific">Paspalum notatum var. saurae</name>
    <dbReference type="NCBI Taxonomy" id="547442"/>
    <lineage>
        <taxon>Eukaryota</taxon>
        <taxon>Viridiplantae</taxon>
        <taxon>Streptophyta</taxon>
        <taxon>Embryophyta</taxon>
        <taxon>Tracheophyta</taxon>
        <taxon>Spermatophyta</taxon>
        <taxon>Magnoliopsida</taxon>
        <taxon>Liliopsida</taxon>
        <taxon>Poales</taxon>
        <taxon>Poaceae</taxon>
        <taxon>PACMAD clade</taxon>
        <taxon>Panicoideae</taxon>
        <taxon>Andropogonodae</taxon>
        <taxon>Paspaleae</taxon>
        <taxon>Paspalinae</taxon>
        <taxon>Paspalum</taxon>
    </lineage>
</organism>
<evidence type="ECO:0000313" key="2">
    <source>
        <dbReference type="EMBL" id="WVZ85248.1"/>
    </source>
</evidence>
<sequence length="213" mass="23777">MLSHLTNVVASGAKTSGFKKSHLNACVKAINEKFNSMFTGDQVKNHLKTWSRKFQKYKLKNISGVGSDEDILIITLAEDHYNNYVATHKADPLYLNKPLEHYGEMQTIFRNKSVDIENEDLHEIDFSDATVFLNDHGATSASKPKSKRAKTVDSEGGMLAVFKNIGDNIAKAIEKLVLPPSPTNNLPDDLFKMVQSILGFQATHYDLYLPFAS</sequence>
<dbReference type="Pfam" id="PF12776">
    <property type="entry name" value="Myb_DNA-bind_3"/>
    <property type="match status" value="1"/>
</dbReference>
<proteinExistence type="predicted"/>